<keyword evidence="3" id="KW-0282">Flagellum</keyword>
<dbReference type="AlphaFoldDB" id="A0A2T6BNB7"/>
<dbReference type="NCBIfam" id="NF009270">
    <property type="entry name" value="PRK12627.1"/>
    <property type="match status" value="1"/>
</dbReference>
<feature type="domain" description="Flagellar basal body rod protein N-terminal" evidence="2">
    <location>
        <begin position="19"/>
        <end position="38"/>
    </location>
</feature>
<gene>
    <name evidence="3" type="ORF">C8N43_2248</name>
</gene>
<dbReference type="Proteomes" id="UP000243978">
    <property type="component" value="Unassembled WGS sequence"/>
</dbReference>
<name>A0A2T6BNB7_9RHOB</name>
<organism evidence="3 4">
    <name type="scientific">Litoreibacter ponti</name>
    <dbReference type="NCBI Taxonomy" id="1510457"/>
    <lineage>
        <taxon>Bacteria</taxon>
        <taxon>Pseudomonadati</taxon>
        <taxon>Pseudomonadota</taxon>
        <taxon>Alphaproteobacteria</taxon>
        <taxon>Rhodobacterales</taxon>
        <taxon>Roseobacteraceae</taxon>
        <taxon>Litoreibacter</taxon>
    </lineage>
</organism>
<keyword evidence="3" id="KW-0969">Cilium</keyword>
<reference evidence="3 4" key="1">
    <citation type="submission" date="2018-04" db="EMBL/GenBank/DDBJ databases">
        <title>Genomic Encyclopedia of Archaeal and Bacterial Type Strains, Phase II (KMG-II): from individual species to whole genera.</title>
        <authorList>
            <person name="Goeker M."/>
        </authorList>
    </citation>
    <scope>NUCLEOTIDE SEQUENCE [LARGE SCALE GENOMIC DNA]</scope>
    <source>
        <strain evidence="3 4">DSM 100977</strain>
    </source>
</reference>
<dbReference type="InterPro" id="IPR001444">
    <property type="entry name" value="Flag_bb_rod_N"/>
</dbReference>
<evidence type="ECO:0000259" key="2">
    <source>
        <dbReference type="Pfam" id="PF00460"/>
    </source>
</evidence>
<comment type="subcellular location">
    <subcellularLocation>
        <location evidence="1">Bacterial flagellum basal body</location>
    </subcellularLocation>
</comment>
<protein>
    <submittedName>
        <fullName evidence="3">Flagellar basal-body rod protein FlgB</fullName>
    </submittedName>
</protein>
<proteinExistence type="predicted"/>
<comment type="caution">
    <text evidence="3">The sequence shown here is derived from an EMBL/GenBank/DDBJ whole genome shotgun (WGS) entry which is preliminary data.</text>
</comment>
<evidence type="ECO:0000313" key="3">
    <source>
        <dbReference type="EMBL" id="PTX57578.1"/>
    </source>
</evidence>
<keyword evidence="3" id="KW-0966">Cell projection</keyword>
<sequence>MFGNLDVFQVASQMARHASMRQGVIARNVANANTPGFKSMDLETFRPDVRDRAAANRMNVTRDGHMSFGRGGASGLEIEDRSAVPSPNGNTVEIEAQILKSVDAERQHSRAMAVYQSSMSLLRTSIGRGR</sequence>
<dbReference type="Pfam" id="PF00460">
    <property type="entry name" value="Flg_bb_rod"/>
    <property type="match status" value="1"/>
</dbReference>
<accession>A0A2T6BNB7</accession>
<dbReference type="GO" id="GO:0009425">
    <property type="term" value="C:bacterial-type flagellum basal body"/>
    <property type="evidence" value="ECO:0007669"/>
    <property type="project" value="UniProtKB-SubCell"/>
</dbReference>
<keyword evidence="4" id="KW-1185">Reference proteome</keyword>
<evidence type="ECO:0000313" key="4">
    <source>
        <dbReference type="Proteomes" id="UP000243978"/>
    </source>
</evidence>
<evidence type="ECO:0000256" key="1">
    <source>
        <dbReference type="ARBA" id="ARBA00004117"/>
    </source>
</evidence>
<dbReference type="EMBL" id="QBKS01000001">
    <property type="protein sequence ID" value="PTX57578.1"/>
    <property type="molecule type" value="Genomic_DNA"/>
</dbReference>